<organism evidence="7 8">
    <name type="scientific">Desulfofundulus australicus DSM 11792</name>
    <dbReference type="NCBI Taxonomy" id="1121425"/>
    <lineage>
        <taxon>Bacteria</taxon>
        <taxon>Bacillati</taxon>
        <taxon>Bacillota</taxon>
        <taxon>Clostridia</taxon>
        <taxon>Eubacteriales</taxon>
        <taxon>Peptococcaceae</taxon>
        <taxon>Desulfofundulus</taxon>
    </lineage>
</organism>
<dbReference type="InterPro" id="IPR010095">
    <property type="entry name" value="Cas12f1-like_TNB"/>
</dbReference>
<feature type="domain" description="Cas12f1-like TNB" evidence="6">
    <location>
        <begin position="316"/>
        <end position="381"/>
    </location>
</feature>
<evidence type="ECO:0000256" key="2">
    <source>
        <dbReference type="ARBA" id="ARBA00022578"/>
    </source>
</evidence>
<dbReference type="GO" id="GO:0003677">
    <property type="term" value="F:DNA binding"/>
    <property type="evidence" value="ECO:0007669"/>
    <property type="project" value="UniProtKB-KW"/>
</dbReference>
<feature type="domain" description="Probable transposase IS891/IS1136/IS1341" evidence="5">
    <location>
        <begin position="179"/>
        <end position="298"/>
    </location>
</feature>
<evidence type="ECO:0000256" key="1">
    <source>
        <dbReference type="ARBA" id="ARBA00008761"/>
    </source>
</evidence>
<evidence type="ECO:0000313" key="7">
    <source>
        <dbReference type="EMBL" id="SHF55708.1"/>
    </source>
</evidence>
<keyword evidence="4" id="KW-0233">DNA recombination</keyword>
<accession>A0A1M5CLW2</accession>
<keyword evidence="2" id="KW-0815">Transposition</keyword>
<keyword evidence="8" id="KW-1185">Reference proteome</keyword>
<evidence type="ECO:0000313" key="8">
    <source>
        <dbReference type="Proteomes" id="UP000184196"/>
    </source>
</evidence>
<dbReference type="RefSeq" id="WP_073166929.1">
    <property type="nucleotide sequence ID" value="NZ_FQUW01000039.1"/>
</dbReference>
<reference evidence="8" key="1">
    <citation type="submission" date="2016-11" db="EMBL/GenBank/DDBJ databases">
        <authorList>
            <person name="Varghese N."/>
            <person name="Submissions S."/>
        </authorList>
    </citation>
    <scope>NUCLEOTIDE SEQUENCE [LARGE SCALE GENOMIC DNA]</scope>
    <source>
        <strain evidence="8">DSM 11792</strain>
    </source>
</reference>
<dbReference type="AlphaFoldDB" id="A0A1M5CLW2"/>
<dbReference type="NCBIfam" id="NF040570">
    <property type="entry name" value="guided_TnpB"/>
    <property type="match status" value="1"/>
</dbReference>
<protein>
    <submittedName>
        <fullName evidence="7">Putative transposase</fullName>
    </submittedName>
</protein>
<dbReference type="EMBL" id="FQUW01000039">
    <property type="protein sequence ID" value="SHF55708.1"/>
    <property type="molecule type" value="Genomic_DNA"/>
</dbReference>
<keyword evidence="3" id="KW-0238">DNA-binding</keyword>
<sequence length="422" mass="48939">MSKLKKNANKKIGAPGNEKSNLLVEKFPVDLGIFEPLARELQREAARVWNTVCSVHRTLYIRNHVWLNEAGMDDFVKGKFDLLHSQSVQAVVSTYYEAWERTRELREKGHTDWRYPYRKKYFFTVTWKRSAIKHRGTYLRLSNKRGVKSLELELPEHLKGAVIHQVQLVWHRNGYWLHVTVEKPALPEVQGDVYAAADPGEVHALALTDGEEALVISGRLLRSLARLRNKELRKFQRAISRTKKGSRRRKKLLAAKYKFLNWIERQMEHILHAISAIVVRWCEKRKVKKLFYGDPSGVREKDCGRKYNQRMSQWPFGWLRKLVEYKLKLRGIAVEKKEEHGTSGTCPKCAGYTKQSGRVYKCGNKDCGFTGVHRDVVGASGILDVNLNGEFTKDRKLPGEVIYVRPVLRKVKQRRKKHKTAA</sequence>
<dbReference type="InterPro" id="IPR001959">
    <property type="entry name" value="Transposase"/>
</dbReference>
<name>A0A1M5CLW2_9FIRM</name>
<evidence type="ECO:0000259" key="6">
    <source>
        <dbReference type="Pfam" id="PF07282"/>
    </source>
</evidence>
<dbReference type="OrthoDB" id="4278026at2"/>
<comment type="similarity">
    <text evidence="1">In the C-terminal section; belongs to the transposase 35 family.</text>
</comment>
<dbReference type="GO" id="GO:0032196">
    <property type="term" value="P:transposition"/>
    <property type="evidence" value="ECO:0007669"/>
    <property type="project" value="UniProtKB-KW"/>
</dbReference>
<evidence type="ECO:0000256" key="4">
    <source>
        <dbReference type="ARBA" id="ARBA00023172"/>
    </source>
</evidence>
<dbReference type="Pfam" id="PF07282">
    <property type="entry name" value="Cas12f1-like_TNB"/>
    <property type="match status" value="1"/>
</dbReference>
<evidence type="ECO:0000259" key="5">
    <source>
        <dbReference type="Pfam" id="PF01385"/>
    </source>
</evidence>
<dbReference type="GO" id="GO:0006310">
    <property type="term" value="P:DNA recombination"/>
    <property type="evidence" value="ECO:0007669"/>
    <property type="project" value="UniProtKB-KW"/>
</dbReference>
<gene>
    <name evidence="7" type="ORF">SAMN02745218_02573</name>
</gene>
<dbReference type="Pfam" id="PF01385">
    <property type="entry name" value="OrfB_IS605"/>
    <property type="match status" value="1"/>
</dbReference>
<evidence type="ECO:0000256" key="3">
    <source>
        <dbReference type="ARBA" id="ARBA00023125"/>
    </source>
</evidence>
<proteinExistence type="inferred from homology"/>
<dbReference type="Proteomes" id="UP000184196">
    <property type="component" value="Unassembled WGS sequence"/>
</dbReference>